<protein>
    <submittedName>
        <fullName evidence="1">Uncharacterized protein</fullName>
    </submittedName>
</protein>
<dbReference type="EMBL" id="CAJJDN010000044">
    <property type="protein sequence ID" value="CAD8082992.1"/>
    <property type="molecule type" value="Genomic_DNA"/>
</dbReference>
<sequence>MIFQILQKLTIIVFYLKLWSLFKKILKSLLKQKVLHLVTLKNNSYVNCNGFGFLLNNLKNLDLHYHKYLIKILPLIILNIYSSKLKINLALFYQLSKCNEKNCKKWYELQLDLSHLCLKSYQCCITQLFDKIIVLQIDIPLTQIQFNEENCYLIFEFLESSNTNQLQRFICKHQIYRKMKQMQLNIVKFKEIKQYFEELHLEQSDEDSMDIKFICTECSDVQINNKKMLVYIQTYKRNGFQIIQNKRIQVFYKIQKLGRNLQFKFNEIYYETTKTNKIII</sequence>
<gene>
    <name evidence="1" type="ORF">PSON_ATCC_30995.1.T0440170</name>
</gene>
<name>A0A8S1MUB7_9CILI</name>
<reference evidence="1" key="1">
    <citation type="submission" date="2021-01" db="EMBL/GenBank/DDBJ databases">
        <authorList>
            <consortium name="Genoscope - CEA"/>
            <person name="William W."/>
        </authorList>
    </citation>
    <scope>NUCLEOTIDE SEQUENCE</scope>
</reference>
<comment type="caution">
    <text evidence="1">The sequence shown here is derived from an EMBL/GenBank/DDBJ whole genome shotgun (WGS) entry which is preliminary data.</text>
</comment>
<proteinExistence type="predicted"/>
<accession>A0A8S1MUB7</accession>
<dbReference type="Proteomes" id="UP000692954">
    <property type="component" value="Unassembled WGS sequence"/>
</dbReference>
<keyword evidence="2" id="KW-1185">Reference proteome</keyword>
<evidence type="ECO:0000313" key="1">
    <source>
        <dbReference type="EMBL" id="CAD8082992.1"/>
    </source>
</evidence>
<organism evidence="1 2">
    <name type="scientific">Paramecium sonneborni</name>
    <dbReference type="NCBI Taxonomy" id="65129"/>
    <lineage>
        <taxon>Eukaryota</taxon>
        <taxon>Sar</taxon>
        <taxon>Alveolata</taxon>
        <taxon>Ciliophora</taxon>
        <taxon>Intramacronucleata</taxon>
        <taxon>Oligohymenophorea</taxon>
        <taxon>Peniculida</taxon>
        <taxon>Parameciidae</taxon>
        <taxon>Paramecium</taxon>
    </lineage>
</organism>
<dbReference type="AlphaFoldDB" id="A0A8S1MUB7"/>
<evidence type="ECO:0000313" key="2">
    <source>
        <dbReference type="Proteomes" id="UP000692954"/>
    </source>
</evidence>